<dbReference type="AlphaFoldDB" id="A0A0M6WWX9"/>
<evidence type="ECO:0000313" key="1">
    <source>
        <dbReference type="EMBL" id="CRL41669.1"/>
    </source>
</evidence>
<evidence type="ECO:0000313" key="4">
    <source>
        <dbReference type="Proteomes" id="UP000283701"/>
    </source>
</evidence>
<sequence length="1070" mass="126454">MINWKLLYDKFGRLNAAKKFEDLALDYVCDVYNEYTWKPTQRTRDGNRDFHNLEEDLLKIWGEAKYKKDSISLTRKDLDPTILSGLIDGHVELIIFVTNGKIPEELISRMTLGANMKGIKLSFVTGKQLSDWLVLNPEKYKIYFGEELEIDNYKVEQLIEFRKISFYEPISLDFRPNFNKVCMNIEDTFILNCIFYNSQPGNCSIELEDDAPLSFIKSDKYENPESFFVKPGLNSVSFLIRAMKEYNKVLRITLVCDHNKYHCISEKLVIKRNKQLNIYYFKQINILSGIKTVLDYFDNTIGNYAFFIHGNSGMGKSYILKSLSLDYCLNNDLTLVTFESEEKSNVNYLLICRIIIFLQYGNIFWDYKPEKIKDFCNSNSNFNIETDKKILNDILNGCFDSNIAKTVIEKLQSNFPNKYNFISSVHPKSFRVLLLDDIHNLNKTQSTLLYNLINELLASKSKTILVLAGRKKEFKTPAFEKKLLDTISNYYELDKLSEKDIKGTIQQNFNVGTTGINGFVNSLPSNLLLLNEILSNFKYSYQYNKEVSISKFIDKYINLYKEDLVFQEKFLKLKDKYYLLDILYLFKKGLRAALLYEYSGFDKKNTKNDIQILIENNCIIQIGTALLVPFHDYMISNYKKLRKGKEYNKKTGDFLVFLLNKTQNDMDTNYLLSLICKCGKTYFNYYNKSIKNLMLKYIHQSEYGTAVYFAEIFYDNISNKKKLTANEKHFLYLYADCLVHCDNQYRAKQFFQEILTKEENTSFEKYEVAVSLLNQRFWNIDLDELIEDSKMYQYTLESLFMDHLKPELIWRFRKTYESCFNRRMVTQLLIDEYKDAQISYSDGLIAIKKLSEKYNLNFQVEIATIIMDYARGNMSIRPKMSYRLFNISKQYFSKAKSENIRRFVICQIDLFVMQNILKENVNYIDFMNKVNILNEHNFLQEYVKGKLKFFACRMVDFGRINGDSRISVSFMTECINEIEKIKLNNYISLQGRERYLYNYILCYFYIIQNQYENAKAAIIENLAYVKEAGATYKIPLEHNLANLETIRRVEWFQNQCNYPENVYLLDSRFW</sequence>
<dbReference type="Proteomes" id="UP000283701">
    <property type="component" value="Unassembled WGS sequence"/>
</dbReference>
<dbReference type="EMBL" id="CVRS01000092">
    <property type="protein sequence ID" value="CRL41669.1"/>
    <property type="molecule type" value="Genomic_DNA"/>
</dbReference>
<dbReference type="Gene3D" id="3.40.50.300">
    <property type="entry name" value="P-loop containing nucleotide triphosphate hydrolases"/>
    <property type="match status" value="1"/>
</dbReference>
<dbReference type="RefSeq" id="WP_055040162.1">
    <property type="nucleotide sequence ID" value="NZ_CVRS01000092.1"/>
</dbReference>
<evidence type="ECO:0000313" key="2">
    <source>
        <dbReference type="EMBL" id="RHF80555.1"/>
    </source>
</evidence>
<reference evidence="2 4" key="3">
    <citation type="submission" date="2018-08" db="EMBL/GenBank/DDBJ databases">
        <title>A genome reference for cultivated species of the human gut microbiota.</title>
        <authorList>
            <person name="Zou Y."/>
            <person name="Xue W."/>
            <person name="Luo G."/>
        </authorList>
    </citation>
    <scope>NUCLEOTIDE SEQUENCE [LARGE SCALE GENOMIC DNA]</scope>
    <source>
        <strain evidence="2 4">AM23-23AC</strain>
    </source>
</reference>
<protein>
    <submittedName>
        <fullName evidence="1">Uncharacterized protein</fullName>
    </submittedName>
</protein>
<accession>A0A0M6WWX9</accession>
<dbReference type="Proteomes" id="UP000049828">
    <property type="component" value="Unassembled WGS sequence"/>
</dbReference>
<organism evidence="1 3">
    <name type="scientific">Roseburia inulinivorans</name>
    <dbReference type="NCBI Taxonomy" id="360807"/>
    <lineage>
        <taxon>Bacteria</taxon>
        <taxon>Bacillati</taxon>
        <taxon>Bacillota</taxon>
        <taxon>Clostridia</taxon>
        <taxon>Lachnospirales</taxon>
        <taxon>Lachnospiraceae</taxon>
        <taxon>Roseburia</taxon>
    </lineage>
</organism>
<reference evidence="1" key="2">
    <citation type="submission" date="2015-05" db="EMBL/GenBank/DDBJ databases">
        <authorList>
            <person name="Wang D.B."/>
            <person name="Wang M."/>
        </authorList>
    </citation>
    <scope>NUCLEOTIDE SEQUENCE [LARGE SCALE GENOMIC DNA]</scope>
    <source>
        <strain evidence="1">L1-83</strain>
    </source>
</reference>
<dbReference type="OrthoDB" id="1707128at2"/>
<dbReference type="SUPFAM" id="SSF52540">
    <property type="entry name" value="P-loop containing nucleoside triphosphate hydrolases"/>
    <property type="match status" value="1"/>
</dbReference>
<evidence type="ECO:0000313" key="3">
    <source>
        <dbReference type="Proteomes" id="UP000049828"/>
    </source>
</evidence>
<keyword evidence="3" id="KW-1185">Reference proteome</keyword>
<proteinExistence type="predicted"/>
<dbReference type="EMBL" id="QRHP01000037">
    <property type="protein sequence ID" value="RHF80555.1"/>
    <property type="molecule type" value="Genomic_DNA"/>
</dbReference>
<dbReference type="InterPro" id="IPR027417">
    <property type="entry name" value="P-loop_NTPase"/>
</dbReference>
<name>A0A0M6WWX9_9FIRM</name>
<gene>
    <name evidence="2" type="ORF">DW654_16915</name>
    <name evidence="1" type="ORF">RIL183_06801</name>
</gene>
<reference evidence="3" key="1">
    <citation type="submission" date="2015-05" db="EMBL/GenBank/DDBJ databases">
        <authorList>
            <consortium name="Pathogen Informatics"/>
        </authorList>
    </citation>
    <scope>NUCLEOTIDE SEQUENCE [LARGE SCALE GENOMIC DNA]</scope>
    <source>
        <strain evidence="3">L1-83</strain>
    </source>
</reference>